<keyword evidence="8" id="KW-1015">Disulfide bond</keyword>
<dbReference type="Ensembl" id="ENSMMOT00000029158.1">
    <property type="protein sequence ID" value="ENSMMOP00000028673.1"/>
    <property type="gene ID" value="ENSMMOG00000021649.1"/>
</dbReference>
<proteinExistence type="inferred from homology"/>
<keyword evidence="3 10" id="KW-0808">Transferase</keyword>
<evidence type="ECO:0000313" key="12">
    <source>
        <dbReference type="Proteomes" id="UP000261620"/>
    </source>
</evidence>
<keyword evidence="6 10" id="KW-0521">NADP</keyword>
<evidence type="ECO:0000256" key="8">
    <source>
        <dbReference type="ARBA" id="ARBA00023157"/>
    </source>
</evidence>
<accession>A0A3Q3XC72</accession>
<feature type="signal peptide" evidence="10">
    <location>
        <begin position="1"/>
        <end position="26"/>
    </location>
</feature>
<dbReference type="AlphaFoldDB" id="A0A3Q3XC72"/>
<evidence type="ECO:0000256" key="6">
    <source>
        <dbReference type="ARBA" id="ARBA00022857"/>
    </source>
</evidence>
<dbReference type="PRINTS" id="PR00970">
    <property type="entry name" value="RIBTRNSFRASE"/>
</dbReference>
<dbReference type="STRING" id="94237.ENSMMOP00000028673"/>
<dbReference type="GO" id="GO:0003950">
    <property type="term" value="F:NAD+ poly-ADP-ribosyltransferase activity"/>
    <property type="evidence" value="ECO:0007669"/>
    <property type="project" value="TreeGrafter"/>
</dbReference>
<dbReference type="GO" id="GO:0016779">
    <property type="term" value="F:nucleotidyltransferase activity"/>
    <property type="evidence" value="ECO:0007669"/>
    <property type="project" value="UniProtKB-KW"/>
</dbReference>
<evidence type="ECO:0000256" key="1">
    <source>
        <dbReference type="ARBA" id="ARBA00009558"/>
    </source>
</evidence>
<keyword evidence="7 10" id="KW-0520">NAD</keyword>
<keyword evidence="12" id="KW-1185">Reference proteome</keyword>
<dbReference type="InterPro" id="IPR050999">
    <property type="entry name" value="ADP-ribosyltransferase_ARG"/>
</dbReference>
<dbReference type="InterPro" id="IPR000768">
    <property type="entry name" value="ART"/>
</dbReference>
<name>A0A3Q3XC72_MOLML</name>
<keyword evidence="5 10" id="KW-0732">Signal</keyword>
<evidence type="ECO:0000256" key="3">
    <source>
        <dbReference type="ARBA" id="ARBA00022679"/>
    </source>
</evidence>
<protein>
    <recommendedName>
        <fullName evidence="10">NAD(P)(+)--arginine ADP-ribosyltransferase</fullName>
        <ecNumber evidence="10">2.4.2.31</ecNumber>
    </recommendedName>
    <alternativeName>
        <fullName evidence="10">Mono(ADP-ribosyl)transferase</fullName>
    </alternativeName>
</protein>
<dbReference type="FunFam" id="3.90.176.10:FF:000001">
    <property type="entry name" value="NAD(P)(+)--arginine ADP-ribosyltransferase"/>
    <property type="match status" value="1"/>
</dbReference>
<dbReference type="Gene3D" id="3.90.176.10">
    <property type="entry name" value="Toxin ADP-ribosyltransferase, Chain A, domain 1"/>
    <property type="match status" value="1"/>
</dbReference>
<dbReference type="GO" id="GO:0106274">
    <property type="term" value="F:NAD+-protein-arginine ADP-ribosyltransferase activity"/>
    <property type="evidence" value="ECO:0007669"/>
    <property type="project" value="UniProtKB-EC"/>
</dbReference>
<dbReference type="SUPFAM" id="SSF56399">
    <property type="entry name" value="ADP-ribosylation"/>
    <property type="match status" value="1"/>
</dbReference>
<evidence type="ECO:0000313" key="11">
    <source>
        <dbReference type="Ensembl" id="ENSMMOP00000028673.1"/>
    </source>
</evidence>
<reference evidence="11" key="1">
    <citation type="submission" date="2025-08" db="UniProtKB">
        <authorList>
            <consortium name="Ensembl"/>
        </authorList>
    </citation>
    <scope>IDENTIFICATION</scope>
</reference>
<dbReference type="Pfam" id="PF01129">
    <property type="entry name" value="ART"/>
    <property type="match status" value="1"/>
</dbReference>
<dbReference type="Proteomes" id="UP000261620">
    <property type="component" value="Unplaced"/>
</dbReference>
<organism evidence="11 12">
    <name type="scientific">Mola mola</name>
    <name type="common">Ocean sunfish</name>
    <name type="synonym">Tetraodon mola</name>
    <dbReference type="NCBI Taxonomy" id="94237"/>
    <lineage>
        <taxon>Eukaryota</taxon>
        <taxon>Metazoa</taxon>
        <taxon>Chordata</taxon>
        <taxon>Craniata</taxon>
        <taxon>Vertebrata</taxon>
        <taxon>Euteleostomi</taxon>
        <taxon>Actinopterygii</taxon>
        <taxon>Neopterygii</taxon>
        <taxon>Teleostei</taxon>
        <taxon>Neoteleostei</taxon>
        <taxon>Acanthomorphata</taxon>
        <taxon>Eupercaria</taxon>
        <taxon>Tetraodontiformes</taxon>
        <taxon>Molidae</taxon>
        <taxon>Mola</taxon>
    </lineage>
</organism>
<evidence type="ECO:0000256" key="5">
    <source>
        <dbReference type="ARBA" id="ARBA00022729"/>
    </source>
</evidence>
<keyword evidence="2 10" id="KW-0328">Glycosyltransferase</keyword>
<sequence>FSRHSDMTFGRLRLWTILCVLLVIYAQPALDCAIGLDMAPNSVDDMYDGCKDEMKTMVQKEYLLNEKNTNIKFRQAWEEAEEIYNDQDETGTALGREHVVSIYVYSKQDFHEEMNSAIRTQQSSYTTTFRYHTINFFLTDALQSLSAQEPETEKCLTGYLTFDMNFSQDVLGKEIRFGSFTSTKLQSYKTNENTENKSCFEIVTCNGADISMFSRSGEAEADVLIPPYEVFNVTQIKRRSEEHSLECEVVYKLDSTRTLSNLNCALFRK</sequence>
<comment type="catalytic activity">
    <reaction evidence="9 10">
        <text>L-arginyl-[protein] + NAD(+) = N(omega)-(ADP-D-ribosyl)-L-arginyl-[protein] + nicotinamide + H(+)</text>
        <dbReference type="Rhea" id="RHEA:19149"/>
        <dbReference type="Rhea" id="RHEA-COMP:10532"/>
        <dbReference type="Rhea" id="RHEA-COMP:15087"/>
        <dbReference type="ChEBI" id="CHEBI:15378"/>
        <dbReference type="ChEBI" id="CHEBI:17154"/>
        <dbReference type="ChEBI" id="CHEBI:29965"/>
        <dbReference type="ChEBI" id="CHEBI:57540"/>
        <dbReference type="ChEBI" id="CHEBI:142554"/>
        <dbReference type="EC" id="2.4.2.31"/>
    </reaction>
</comment>
<feature type="chain" id="PRO_5018381422" description="NAD(P)(+)--arginine ADP-ribosyltransferase" evidence="10">
    <location>
        <begin position="27"/>
        <end position="269"/>
    </location>
</feature>
<evidence type="ECO:0000256" key="4">
    <source>
        <dbReference type="ARBA" id="ARBA00022695"/>
    </source>
</evidence>
<dbReference type="EC" id="2.4.2.31" evidence="10"/>
<evidence type="ECO:0000256" key="2">
    <source>
        <dbReference type="ARBA" id="ARBA00022676"/>
    </source>
</evidence>
<dbReference type="PROSITE" id="PS51996">
    <property type="entry name" value="TR_MART"/>
    <property type="match status" value="1"/>
</dbReference>
<evidence type="ECO:0000256" key="10">
    <source>
        <dbReference type="RuleBase" id="RU361228"/>
    </source>
</evidence>
<evidence type="ECO:0000256" key="7">
    <source>
        <dbReference type="ARBA" id="ARBA00023027"/>
    </source>
</evidence>
<dbReference type="PANTHER" id="PTHR10339:SF27">
    <property type="entry name" value="NAD(P)(+)--ARGININE ADP-RIBOSYLTRANSFERASE"/>
    <property type="match status" value="1"/>
</dbReference>
<evidence type="ECO:0000256" key="9">
    <source>
        <dbReference type="ARBA" id="ARBA00047597"/>
    </source>
</evidence>
<comment type="similarity">
    <text evidence="1 10">Belongs to the Arg-specific ADP-ribosyltransferase family.</text>
</comment>
<keyword evidence="4" id="KW-0548">Nucleotidyltransferase</keyword>
<dbReference type="OMA" id="HRREECI"/>
<reference evidence="11" key="2">
    <citation type="submission" date="2025-09" db="UniProtKB">
        <authorList>
            <consortium name="Ensembl"/>
        </authorList>
    </citation>
    <scope>IDENTIFICATION</scope>
</reference>
<dbReference type="PANTHER" id="PTHR10339">
    <property type="entry name" value="ADP-RIBOSYLTRANSFERASE"/>
    <property type="match status" value="1"/>
</dbReference>